<dbReference type="AlphaFoldDB" id="A0A447RWZ8"/>
<dbReference type="Proteomes" id="UP000282433">
    <property type="component" value="Chromosome"/>
</dbReference>
<sequence length="87" mass="9874">MGKPYTPGSLCSRRQAVPSSRNKWQRSGGKTDSECGSLFYQHPRRFWRLNQVLTDGGDLDMNLRFVTELFDDLDLAFKGYIGDIAGQ</sequence>
<name>A0A447RWZ8_KLEPN</name>
<dbReference type="EMBL" id="LR134162">
    <property type="protein sequence ID" value="VEB04333.1"/>
    <property type="molecule type" value="Genomic_DNA"/>
</dbReference>
<gene>
    <name evidence="2" type="ORF">NCTC13635_04347</name>
</gene>
<organism evidence="2 3">
    <name type="scientific">Klebsiella pneumoniae</name>
    <dbReference type="NCBI Taxonomy" id="573"/>
    <lineage>
        <taxon>Bacteria</taxon>
        <taxon>Pseudomonadati</taxon>
        <taxon>Pseudomonadota</taxon>
        <taxon>Gammaproteobacteria</taxon>
        <taxon>Enterobacterales</taxon>
        <taxon>Enterobacteriaceae</taxon>
        <taxon>Klebsiella/Raoultella group</taxon>
        <taxon>Klebsiella</taxon>
        <taxon>Klebsiella pneumoniae complex</taxon>
    </lineage>
</organism>
<feature type="region of interest" description="Disordered" evidence="1">
    <location>
        <begin position="1"/>
        <end position="32"/>
    </location>
</feature>
<reference evidence="2 3" key="1">
    <citation type="submission" date="2018-12" db="EMBL/GenBank/DDBJ databases">
        <authorList>
            <consortium name="Pathogen Informatics"/>
        </authorList>
    </citation>
    <scope>NUCLEOTIDE SEQUENCE [LARGE SCALE GENOMIC DNA]</scope>
    <source>
        <strain evidence="2 3">NCTC13635</strain>
    </source>
</reference>
<evidence type="ECO:0000313" key="2">
    <source>
        <dbReference type="EMBL" id="VEB04333.1"/>
    </source>
</evidence>
<evidence type="ECO:0000256" key="1">
    <source>
        <dbReference type="SAM" id="MobiDB-lite"/>
    </source>
</evidence>
<proteinExistence type="predicted"/>
<evidence type="ECO:0000313" key="3">
    <source>
        <dbReference type="Proteomes" id="UP000282433"/>
    </source>
</evidence>
<accession>A0A447RWZ8</accession>
<protein>
    <submittedName>
        <fullName evidence="2">Uncharacterized protein</fullName>
    </submittedName>
</protein>